<sequence>MKTMEDASALIDKAIQTALERASIDLADGRTPQELAAALARYDADLAIWKVDALASAKRFALDPRAHGSVQ</sequence>
<accession>A0A3A5KHS9</accession>
<evidence type="ECO:0000313" key="2">
    <source>
        <dbReference type="Proteomes" id="UP000272706"/>
    </source>
</evidence>
<comment type="caution">
    <text evidence="1">The sequence shown here is derived from an EMBL/GenBank/DDBJ whole genome shotgun (WGS) entry which is preliminary data.</text>
</comment>
<gene>
    <name evidence="1" type="ORF">D3227_27275</name>
</gene>
<dbReference type="OrthoDB" id="9993346at2"/>
<dbReference type="Proteomes" id="UP000272706">
    <property type="component" value="Unassembled WGS sequence"/>
</dbReference>
<dbReference type="AlphaFoldDB" id="A0A3A5KHS9"/>
<organism evidence="1 2">
    <name type="scientific">Mesorhizobium waimense</name>
    <dbReference type="NCBI Taxonomy" id="1300307"/>
    <lineage>
        <taxon>Bacteria</taxon>
        <taxon>Pseudomonadati</taxon>
        <taxon>Pseudomonadota</taxon>
        <taxon>Alphaproteobacteria</taxon>
        <taxon>Hyphomicrobiales</taxon>
        <taxon>Phyllobacteriaceae</taxon>
        <taxon>Mesorhizobium</taxon>
    </lineage>
</organism>
<protein>
    <submittedName>
        <fullName evidence="1">Uncharacterized protein</fullName>
    </submittedName>
</protein>
<evidence type="ECO:0000313" key="1">
    <source>
        <dbReference type="EMBL" id="RJT32105.1"/>
    </source>
</evidence>
<reference evidence="1 2" key="1">
    <citation type="submission" date="2018-09" db="EMBL/GenBank/DDBJ databases">
        <title>Mesorhizobium carmichaelinearum sp. nov. isolated from Carmichaelinea spp. root nodules in New Zealand.</title>
        <authorList>
            <person name="De Meyer S.E."/>
        </authorList>
    </citation>
    <scope>NUCLEOTIDE SEQUENCE [LARGE SCALE GENOMIC DNA]</scope>
    <source>
        <strain evidence="1 2">ICMP19557</strain>
    </source>
</reference>
<dbReference type="EMBL" id="QZWZ01000027">
    <property type="protein sequence ID" value="RJT32105.1"/>
    <property type="molecule type" value="Genomic_DNA"/>
</dbReference>
<dbReference type="RefSeq" id="WP_120017355.1">
    <property type="nucleotide sequence ID" value="NZ_QZWZ01000027.1"/>
</dbReference>
<proteinExistence type="predicted"/>
<name>A0A3A5KHS9_9HYPH</name>
<keyword evidence="2" id="KW-1185">Reference proteome</keyword>